<feature type="compositionally biased region" description="Basic residues" evidence="5">
    <location>
        <begin position="551"/>
        <end position="567"/>
    </location>
</feature>
<dbReference type="EMBL" id="KZ819635">
    <property type="protein sequence ID" value="PWN91410.1"/>
    <property type="molecule type" value="Genomic_DNA"/>
</dbReference>
<dbReference type="AlphaFoldDB" id="A0A316YPE2"/>
<feature type="region of interest" description="Disordered" evidence="5">
    <location>
        <begin position="220"/>
        <end position="240"/>
    </location>
</feature>
<feature type="compositionally biased region" description="Polar residues" evidence="5">
    <location>
        <begin position="494"/>
        <end position="514"/>
    </location>
</feature>
<feature type="region of interest" description="Disordered" evidence="5">
    <location>
        <begin position="491"/>
        <end position="567"/>
    </location>
</feature>
<feature type="compositionally biased region" description="Low complexity" evidence="5">
    <location>
        <begin position="56"/>
        <end position="71"/>
    </location>
</feature>
<accession>A0A316YPE2</accession>
<feature type="transmembrane region" description="Helical" evidence="6">
    <location>
        <begin position="267"/>
        <end position="286"/>
    </location>
</feature>
<evidence type="ECO:0000256" key="6">
    <source>
        <dbReference type="SAM" id="Phobius"/>
    </source>
</evidence>
<evidence type="ECO:0000256" key="1">
    <source>
        <dbReference type="ARBA" id="ARBA00004127"/>
    </source>
</evidence>
<name>A0A316YPE2_9BASI</name>
<dbReference type="RefSeq" id="XP_025378608.1">
    <property type="nucleotide sequence ID" value="XM_025520985.1"/>
</dbReference>
<comment type="subcellular location">
    <subcellularLocation>
        <location evidence="1">Endomembrane system</location>
        <topology evidence="1">Multi-pass membrane protein</topology>
    </subcellularLocation>
</comment>
<dbReference type="InterPro" id="IPR018819">
    <property type="entry name" value="Nur1/Mug154"/>
</dbReference>
<gene>
    <name evidence="7" type="ORF">FA10DRAFT_265265</name>
</gene>
<feature type="region of interest" description="Disordered" evidence="5">
    <location>
        <begin position="1"/>
        <end position="166"/>
    </location>
</feature>
<keyword evidence="8" id="KW-1185">Reference proteome</keyword>
<organism evidence="7 8">
    <name type="scientific">Acaromyces ingoldii</name>
    <dbReference type="NCBI Taxonomy" id="215250"/>
    <lineage>
        <taxon>Eukaryota</taxon>
        <taxon>Fungi</taxon>
        <taxon>Dikarya</taxon>
        <taxon>Basidiomycota</taxon>
        <taxon>Ustilaginomycotina</taxon>
        <taxon>Exobasidiomycetes</taxon>
        <taxon>Exobasidiales</taxon>
        <taxon>Cryptobasidiaceae</taxon>
        <taxon>Acaromyces</taxon>
    </lineage>
</organism>
<dbReference type="PANTHER" id="PTHR28293">
    <property type="entry name" value="NUCLEAR RIM PROTEIN 1"/>
    <property type="match status" value="1"/>
</dbReference>
<keyword evidence="2 6" id="KW-0812">Transmembrane</keyword>
<sequence length="567" mass="61214">MASPQNRTWRGPPGSTPVRSSLLARTPSTPLDLYRANASQGSSATYSSPGHSSSFLPASPGSASRRASLRPTPLSNPVSPTVFLSSPDRDGPGSPYRRNAAFGSPGASASRNAARLSSTGGAVAGTASTMTGATPSKGQGSRSLTPLSSTPKGVRPSGRFIRKKTLRQRIEEMPEAIYDWLSMAPSMFLADPSLGYPAGGALHVISLLAMAMHPDSALHATSGGARNGRRPGQSAGGSLFAHDRNTGGVGLASRKLQRQQDAWRSSASLLIFFLLALAAGNAYSLFTAKRRYHLWLKPTSEKLASENASLVDLPRPDFQAPEFESSPTTVARALEVGHSILRGIVTVLAWLWALLLWRLRQIPYVGVIFRVLFASPGSQDRSRRMSSASTHPQMHALDVWQAPEVQLRIFCVYSPLHALFYLVLLKAGRAGLDGSVSSLMLCSLLMGATSAQAHLLATFYKGLVKDKTLLAAEVMNEYDQKFVLPRAMPEVRDASTQTSPSDYETALQPRQPSVQEWRGTFMQHDNAKEEGDEDEDNIESLPSATSSSLSRQKKDRNKKSRTRKSVI</sequence>
<feature type="compositionally biased region" description="Polar residues" evidence="5">
    <location>
        <begin position="73"/>
        <end position="84"/>
    </location>
</feature>
<evidence type="ECO:0008006" key="9">
    <source>
        <dbReference type="Google" id="ProtNLM"/>
    </source>
</evidence>
<dbReference type="InParanoid" id="A0A316YPE2"/>
<feature type="compositionally biased region" description="Low complexity" evidence="5">
    <location>
        <begin position="107"/>
        <end position="118"/>
    </location>
</feature>
<dbReference type="OrthoDB" id="3363151at2759"/>
<feature type="compositionally biased region" description="Polar residues" evidence="5">
    <location>
        <begin position="37"/>
        <end position="55"/>
    </location>
</feature>
<evidence type="ECO:0000256" key="2">
    <source>
        <dbReference type="ARBA" id="ARBA00022692"/>
    </source>
</evidence>
<dbReference type="GeneID" id="37042901"/>
<dbReference type="Pfam" id="PF10332">
    <property type="entry name" value="DUF2418"/>
    <property type="match status" value="1"/>
</dbReference>
<feature type="compositionally biased region" description="Polar residues" evidence="5">
    <location>
        <begin position="126"/>
        <end position="151"/>
    </location>
</feature>
<evidence type="ECO:0000256" key="5">
    <source>
        <dbReference type="SAM" id="MobiDB-lite"/>
    </source>
</evidence>
<keyword evidence="4 6" id="KW-0472">Membrane</keyword>
<dbReference type="STRING" id="215250.A0A316YPE2"/>
<dbReference type="Proteomes" id="UP000245768">
    <property type="component" value="Unassembled WGS sequence"/>
</dbReference>
<evidence type="ECO:0000313" key="8">
    <source>
        <dbReference type="Proteomes" id="UP000245768"/>
    </source>
</evidence>
<reference evidence="7 8" key="1">
    <citation type="journal article" date="2018" name="Mol. Biol. Evol.">
        <title>Broad Genomic Sampling Reveals a Smut Pathogenic Ancestry of the Fungal Clade Ustilaginomycotina.</title>
        <authorList>
            <person name="Kijpornyongpan T."/>
            <person name="Mondo S.J."/>
            <person name="Barry K."/>
            <person name="Sandor L."/>
            <person name="Lee J."/>
            <person name="Lipzen A."/>
            <person name="Pangilinan J."/>
            <person name="LaButti K."/>
            <person name="Hainaut M."/>
            <person name="Henrissat B."/>
            <person name="Grigoriev I.V."/>
            <person name="Spatafora J.W."/>
            <person name="Aime M.C."/>
        </authorList>
    </citation>
    <scope>NUCLEOTIDE SEQUENCE [LARGE SCALE GENOMIC DNA]</scope>
    <source>
        <strain evidence="7 8">MCA 4198</strain>
    </source>
</reference>
<evidence type="ECO:0000256" key="3">
    <source>
        <dbReference type="ARBA" id="ARBA00022989"/>
    </source>
</evidence>
<evidence type="ECO:0000256" key="4">
    <source>
        <dbReference type="ARBA" id="ARBA00023136"/>
    </source>
</evidence>
<evidence type="ECO:0000313" key="7">
    <source>
        <dbReference type="EMBL" id="PWN91410.1"/>
    </source>
</evidence>
<dbReference type="PANTHER" id="PTHR28293:SF1">
    <property type="entry name" value="NUCLEAR RIM PROTEIN 1"/>
    <property type="match status" value="1"/>
</dbReference>
<keyword evidence="3 6" id="KW-1133">Transmembrane helix</keyword>
<proteinExistence type="predicted"/>
<feature type="compositionally biased region" description="Low complexity" evidence="5">
    <location>
        <begin position="540"/>
        <end position="550"/>
    </location>
</feature>
<dbReference type="GO" id="GO:0012505">
    <property type="term" value="C:endomembrane system"/>
    <property type="evidence" value="ECO:0007669"/>
    <property type="project" value="UniProtKB-SubCell"/>
</dbReference>
<dbReference type="GO" id="GO:0043007">
    <property type="term" value="P:maintenance of rDNA"/>
    <property type="evidence" value="ECO:0007669"/>
    <property type="project" value="TreeGrafter"/>
</dbReference>
<dbReference type="GO" id="GO:0007096">
    <property type="term" value="P:regulation of exit from mitosis"/>
    <property type="evidence" value="ECO:0007669"/>
    <property type="project" value="TreeGrafter"/>
</dbReference>
<protein>
    <recommendedName>
        <fullName evidence="9">Nuclear rim protein 1</fullName>
    </recommendedName>
</protein>